<dbReference type="NCBIfam" id="NF004392">
    <property type="entry name" value="PRK05751.1-3"/>
    <property type="match status" value="1"/>
</dbReference>
<keyword evidence="3 6" id="KW-0653">Protein transport</keyword>
<evidence type="ECO:0000256" key="2">
    <source>
        <dbReference type="ARBA" id="ARBA00022448"/>
    </source>
</evidence>
<dbReference type="Pfam" id="PF02556">
    <property type="entry name" value="SecB"/>
    <property type="match status" value="1"/>
</dbReference>
<comment type="function">
    <text evidence="6">One of the proteins required for the normal export of preproteins out of the cell cytoplasm. It is a molecular chaperone that binds to a subset of precursor proteins, maintaining them in a translocation-competent state. It also specifically binds to its receptor SecA.</text>
</comment>
<keyword evidence="2 6" id="KW-0813">Transport</keyword>
<feature type="region of interest" description="Disordered" evidence="7">
    <location>
        <begin position="1"/>
        <end position="20"/>
    </location>
</feature>
<accession>A0A679IR78</accession>
<comment type="subunit">
    <text evidence="6">Homotetramer, a dimer of dimers. One homotetramer interacts with 1 SecA dimer.</text>
</comment>
<keyword evidence="5 6" id="KW-0143">Chaperone</keyword>
<dbReference type="PANTHER" id="PTHR36918">
    <property type="match status" value="1"/>
</dbReference>
<comment type="subcellular location">
    <subcellularLocation>
        <location evidence="6">Cytoplasm</location>
    </subcellularLocation>
</comment>
<gene>
    <name evidence="6 8" type="primary">secB</name>
    <name evidence="8" type="ORF">MBUL_01122</name>
</gene>
<dbReference type="GO" id="GO:0005737">
    <property type="term" value="C:cytoplasm"/>
    <property type="evidence" value="ECO:0007669"/>
    <property type="project" value="UniProtKB-SubCell"/>
</dbReference>
<comment type="similarity">
    <text evidence="1 6">Belongs to the SecB family.</text>
</comment>
<dbReference type="GO" id="GO:0051262">
    <property type="term" value="P:protein tetramerization"/>
    <property type="evidence" value="ECO:0007669"/>
    <property type="project" value="InterPro"/>
</dbReference>
<dbReference type="AlphaFoldDB" id="A0A679IR78"/>
<dbReference type="PRINTS" id="PR01594">
    <property type="entry name" value="SECBCHAPRONE"/>
</dbReference>
<dbReference type="SUPFAM" id="SSF54611">
    <property type="entry name" value="SecB-like"/>
    <property type="match status" value="1"/>
</dbReference>
<reference evidence="8" key="1">
    <citation type="submission" date="2019-12" db="EMBL/GenBank/DDBJ databases">
        <authorList>
            <person name="Cremers G."/>
        </authorList>
    </citation>
    <scope>NUCLEOTIDE SEQUENCE</scope>
    <source>
        <strain evidence="8">Mbul1</strain>
    </source>
</reference>
<protein>
    <recommendedName>
        <fullName evidence="6">Protein-export protein SecB</fullName>
    </recommendedName>
</protein>
<name>A0A679IR78_9HYPH</name>
<sequence>MADTPAPNGNGAAPAEDQSPAINALAQYAKDLSFENPNAPRSLQPQESGPQINIQVNVNAKQLAEADFEVELTLEGDAKINNEVLFAFELNYAGIFRMRNIPQDQLHPAVMIECPRLLFPFARQIIAEAVRNGGFPPLYIDPIDFVGLYRQKAFEAQNQQAAETGPLAS</sequence>
<keyword evidence="4 6" id="KW-0811">Translocation</keyword>
<dbReference type="GO" id="GO:0015031">
    <property type="term" value="P:protein transport"/>
    <property type="evidence" value="ECO:0007669"/>
    <property type="project" value="UniProtKB-UniRule"/>
</dbReference>
<evidence type="ECO:0000256" key="5">
    <source>
        <dbReference type="ARBA" id="ARBA00023186"/>
    </source>
</evidence>
<dbReference type="InterPro" id="IPR035958">
    <property type="entry name" value="SecB-like_sf"/>
</dbReference>
<keyword evidence="6" id="KW-0963">Cytoplasm</keyword>
<evidence type="ECO:0000313" key="8">
    <source>
        <dbReference type="EMBL" id="CAA2101330.1"/>
    </source>
</evidence>
<dbReference type="PANTHER" id="PTHR36918:SF1">
    <property type="entry name" value="PROTEIN-EXPORT PROTEIN SECB"/>
    <property type="match status" value="1"/>
</dbReference>
<dbReference type="EMBL" id="LR743504">
    <property type="protein sequence ID" value="CAA2101330.1"/>
    <property type="molecule type" value="Genomic_DNA"/>
</dbReference>
<dbReference type="GO" id="GO:0051082">
    <property type="term" value="F:unfolded protein binding"/>
    <property type="evidence" value="ECO:0007669"/>
    <property type="project" value="InterPro"/>
</dbReference>
<dbReference type="GO" id="GO:0006457">
    <property type="term" value="P:protein folding"/>
    <property type="evidence" value="ECO:0007669"/>
    <property type="project" value="UniProtKB-UniRule"/>
</dbReference>
<organism evidence="8">
    <name type="scientific">Methylobacterium bullatum</name>
    <dbReference type="NCBI Taxonomy" id="570505"/>
    <lineage>
        <taxon>Bacteria</taxon>
        <taxon>Pseudomonadati</taxon>
        <taxon>Pseudomonadota</taxon>
        <taxon>Alphaproteobacteria</taxon>
        <taxon>Hyphomicrobiales</taxon>
        <taxon>Methylobacteriaceae</taxon>
        <taxon>Methylobacterium</taxon>
    </lineage>
</organism>
<evidence type="ECO:0000256" key="6">
    <source>
        <dbReference type="HAMAP-Rule" id="MF_00821"/>
    </source>
</evidence>
<evidence type="ECO:0000256" key="3">
    <source>
        <dbReference type="ARBA" id="ARBA00022927"/>
    </source>
</evidence>
<dbReference type="NCBIfam" id="TIGR00809">
    <property type="entry name" value="secB"/>
    <property type="match status" value="1"/>
</dbReference>
<evidence type="ECO:0000256" key="7">
    <source>
        <dbReference type="SAM" id="MobiDB-lite"/>
    </source>
</evidence>
<dbReference type="HAMAP" id="MF_00821">
    <property type="entry name" value="SecB"/>
    <property type="match status" value="1"/>
</dbReference>
<feature type="compositionally biased region" description="Low complexity" evidence="7">
    <location>
        <begin position="1"/>
        <end position="15"/>
    </location>
</feature>
<evidence type="ECO:0000256" key="1">
    <source>
        <dbReference type="ARBA" id="ARBA00009990"/>
    </source>
</evidence>
<dbReference type="Gene3D" id="3.10.420.10">
    <property type="entry name" value="SecB-like"/>
    <property type="match status" value="1"/>
</dbReference>
<dbReference type="InterPro" id="IPR003708">
    <property type="entry name" value="SecB"/>
</dbReference>
<proteinExistence type="inferred from homology"/>
<evidence type="ECO:0000256" key="4">
    <source>
        <dbReference type="ARBA" id="ARBA00023010"/>
    </source>
</evidence>